<evidence type="ECO:0000313" key="2">
    <source>
        <dbReference type="EMBL" id="EKG13597.1"/>
    </source>
</evidence>
<dbReference type="Pfam" id="PF06283">
    <property type="entry name" value="ThuA"/>
    <property type="match status" value="1"/>
</dbReference>
<dbReference type="InterPro" id="IPR029010">
    <property type="entry name" value="ThuA-like"/>
</dbReference>
<comment type="caution">
    <text evidence="2">The sequence shown here is derived from an EMBL/GenBank/DDBJ whole genome shotgun (WGS) entry which is preliminary data.</text>
</comment>
<dbReference type="SUPFAM" id="SSF52317">
    <property type="entry name" value="Class I glutamine amidotransferase-like"/>
    <property type="match status" value="1"/>
</dbReference>
<dbReference type="eggNOG" id="ENOG502RZ2Z">
    <property type="taxonomic scope" value="Eukaryota"/>
</dbReference>
<organism evidence="2 3">
    <name type="scientific">Macrophomina phaseolina (strain MS6)</name>
    <name type="common">Charcoal rot fungus</name>
    <dbReference type="NCBI Taxonomy" id="1126212"/>
    <lineage>
        <taxon>Eukaryota</taxon>
        <taxon>Fungi</taxon>
        <taxon>Dikarya</taxon>
        <taxon>Ascomycota</taxon>
        <taxon>Pezizomycotina</taxon>
        <taxon>Dothideomycetes</taxon>
        <taxon>Dothideomycetes incertae sedis</taxon>
        <taxon>Botryosphaeriales</taxon>
        <taxon>Botryosphaeriaceae</taxon>
        <taxon>Macrophomina</taxon>
    </lineage>
</organism>
<dbReference type="VEuPathDB" id="FungiDB:MPH_09250"/>
<dbReference type="HOGENOM" id="CLU_057383_1_2_1"/>
<dbReference type="PANTHER" id="PTHR40469">
    <property type="entry name" value="SECRETED GLYCOSYL HYDROLASE"/>
    <property type="match status" value="1"/>
</dbReference>
<protein>
    <recommendedName>
        <fullName evidence="1">ThuA-like domain-containing protein</fullName>
    </recommendedName>
</protein>
<evidence type="ECO:0000313" key="3">
    <source>
        <dbReference type="Proteomes" id="UP000007129"/>
    </source>
</evidence>
<dbReference type="InParanoid" id="K2RLC7"/>
<sequence>MKSVSTLAAIAAVASQAISAPVSSKPNLLIFSKTAGYRHESIVNGVELLTTIADEHNWDISHSEDSVIFTNGSVSDYSTLVFLHTTGDFLVEEEFDGLYNYLVNGGTWLGIHSAADFWNKTPAWYHDLVGGQFEFHPCSPEWTCTEEQMVRYPPGGNIRPDTITVQDPHHPSTKNLPKVHNRTDEWYSYRRNVGTFDNYTVLATLAETYIDDITPSYLSMKPTHPISWYSYFEGKARSWYTGMGHTAATYSEPYFIEHVTGGLEWVVGEGC</sequence>
<feature type="domain" description="ThuA-like" evidence="1">
    <location>
        <begin position="28"/>
        <end position="266"/>
    </location>
</feature>
<proteinExistence type="predicted"/>
<dbReference type="Gene3D" id="3.40.50.880">
    <property type="match status" value="1"/>
</dbReference>
<accession>K2RLC7</accession>
<reference evidence="2 3" key="1">
    <citation type="journal article" date="2012" name="BMC Genomics">
        <title>Tools to kill: Genome of one of the most destructive plant pathogenic fungi Macrophomina phaseolina.</title>
        <authorList>
            <person name="Islam M.S."/>
            <person name="Haque M.S."/>
            <person name="Islam M.M."/>
            <person name="Emdad E.M."/>
            <person name="Halim A."/>
            <person name="Hossen Q.M.M."/>
            <person name="Hossain M.Z."/>
            <person name="Ahmed B."/>
            <person name="Rahim S."/>
            <person name="Rahman M.S."/>
            <person name="Alam M.M."/>
            <person name="Hou S."/>
            <person name="Wan X."/>
            <person name="Saito J.A."/>
            <person name="Alam M."/>
        </authorList>
    </citation>
    <scope>NUCLEOTIDE SEQUENCE [LARGE SCALE GENOMIC DNA]</scope>
    <source>
        <strain evidence="2 3">MS6</strain>
    </source>
</reference>
<dbReference type="PANTHER" id="PTHR40469:SF2">
    <property type="entry name" value="GALACTOSE-BINDING DOMAIN-LIKE SUPERFAMILY PROTEIN"/>
    <property type="match status" value="1"/>
</dbReference>
<dbReference type="InterPro" id="IPR029062">
    <property type="entry name" value="Class_I_gatase-like"/>
</dbReference>
<dbReference type="EMBL" id="AHHD01000395">
    <property type="protein sequence ID" value="EKG13597.1"/>
    <property type="molecule type" value="Genomic_DNA"/>
</dbReference>
<dbReference type="Proteomes" id="UP000007129">
    <property type="component" value="Unassembled WGS sequence"/>
</dbReference>
<name>K2RLC7_MACPH</name>
<gene>
    <name evidence="2" type="ORF">MPH_09250</name>
</gene>
<evidence type="ECO:0000259" key="1">
    <source>
        <dbReference type="Pfam" id="PF06283"/>
    </source>
</evidence>
<dbReference type="AlphaFoldDB" id="K2RLC7"/>
<dbReference type="OrthoDB" id="3482285at2759"/>